<name>D5BRP5_PUNMI</name>
<keyword evidence="1" id="KW-1133">Transmembrane helix</keyword>
<dbReference type="PANTHER" id="PTHR34980">
    <property type="entry name" value="INNER MEMBRANE PROTEIN-RELATED-RELATED"/>
    <property type="match status" value="1"/>
</dbReference>
<dbReference type="KEGG" id="apb:SAR116_0699"/>
<organism evidence="2 3">
    <name type="scientific">Puniceispirillum marinum (strain IMCC1322)</name>
    <dbReference type="NCBI Taxonomy" id="488538"/>
    <lineage>
        <taxon>Bacteria</taxon>
        <taxon>Pseudomonadati</taxon>
        <taxon>Pseudomonadota</taxon>
        <taxon>Alphaproteobacteria</taxon>
        <taxon>Candidatus Puniceispirillales</taxon>
        <taxon>Candidatus Puniceispirillaceae</taxon>
        <taxon>Candidatus Puniceispirillum</taxon>
    </lineage>
</organism>
<dbReference type="PANTHER" id="PTHR34980:SF2">
    <property type="entry name" value="INNER MEMBRANE PROTEIN YHAH-RELATED"/>
    <property type="match status" value="1"/>
</dbReference>
<evidence type="ECO:0000313" key="3">
    <source>
        <dbReference type="Proteomes" id="UP000007460"/>
    </source>
</evidence>
<dbReference type="STRING" id="488538.SAR116_0699"/>
<evidence type="ECO:0008006" key="4">
    <source>
        <dbReference type="Google" id="ProtNLM"/>
    </source>
</evidence>
<proteinExistence type="predicted"/>
<dbReference type="InterPro" id="IPR008523">
    <property type="entry name" value="DUF805"/>
</dbReference>
<feature type="transmembrane region" description="Helical" evidence="1">
    <location>
        <begin position="63"/>
        <end position="86"/>
    </location>
</feature>
<keyword evidence="1" id="KW-0812">Transmembrane</keyword>
<feature type="transmembrane region" description="Helical" evidence="1">
    <location>
        <begin position="151"/>
        <end position="172"/>
    </location>
</feature>
<evidence type="ECO:0000256" key="1">
    <source>
        <dbReference type="SAM" id="Phobius"/>
    </source>
</evidence>
<gene>
    <name evidence="2" type="ordered locus">SAR116_0699</name>
</gene>
<sequence>MTMPPHRKIGANVITVNRLLSGMNRLGRKMVLKEQNGALAWHLIKTPFYKYATFTGRARRAEYWLFVLSMIVIVTTVGMFVDLLYYGVDDMHRYHVKGHFYDNGSGRFEAHWDIHPGWGWAGWIKMLMTIGLAIPFFAVTTRRLHDSNKTGWIQLLYFIPILGWLLMILFLVTEGNEGRNQYGEDPLKADE</sequence>
<dbReference type="HOGENOM" id="CLU_093674_4_1_5"/>
<dbReference type="EMBL" id="CP001751">
    <property type="protein sequence ID" value="ADE38942.1"/>
    <property type="molecule type" value="Genomic_DNA"/>
</dbReference>
<feature type="transmembrane region" description="Helical" evidence="1">
    <location>
        <begin position="120"/>
        <end position="139"/>
    </location>
</feature>
<keyword evidence="1" id="KW-0472">Membrane</keyword>
<dbReference type="AlphaFoldDB" id="D5BRP5"/>
<keyword evidence="3" id="KW-1185">Reference proteome</keyword>
<dbReference type="OrthoDB" id="9812349at2"/>
<accession>D5BRP5</accession>
<dbReference type="Pfam" id="PF05656">
    <property type="entry name" value="DUF805"/>
    <property type="match status" value="1"/>
</dbReference>
<dbReference type="GO" id="GO:0005886">
    <property type="term" value="C:plasma membrane"/>
    <property type="evidence" value="ECO:0007669"/>
    <property type="project" value="TreeGrafter"/>
</dbReference>
<reference evidence="2 3" key="1">
    <citation type="journal article" date="2010" name="J. Bacteriol.">
        <title>Complete genome sequence of "Candidatus Puniceispirillum marinum" IMCC1322, a representative of the SAR116 clade in the Alphaproteobacteria.</title>
        <authorList>
            <person name="Oh H.M."/>
            <person name="Kwon K.K."/>
            <person name="Kang I."/>
            <person name="Kang S.G."/>
            <person name="Lee J.H."/>
            <person name="Kim S.J."/>
            <person name="Cho J.C."/>
        </authorList>
    </citation>
    <scope>NUCLEOTIDE SEQUENCE [LARGE SCALE GENOMIC DNA]</scope>
    <source>
        <strain evidence="2 3">IMCC1322</strain>
    </source>
</reference>
<dbReference type="Proteomes" id="UP000007460">
    <property type="component" value="Chromosome"/>
</dbReference>
<dbReference type="eggNOG" id="COG3152">
    <property type="taxonomic scope" value="Bacteria"/>
</dbReference>
<protein>
    <recommendedName>
        <fullName evidence="4">DUF805 domain-containing protein</fullName>
    </recommendedName>
</protein>
<evidence type="ECO:0000313" key="2">
    <source>
        <dbReference type="EMBL" id="ADE38942.1"/>
    </source>
</evidence>